<keyword evidence="2" id="KW-1185">Reference proteome</keyword>
<dbReference type="STRING" id="1305675.BFG57_01320"/>
<organism evidence="1 2">
    <name type="scientific">Bacillus solimangrovi</name>
    <dbReference type="NCBI Taxonomy" id="1305675"/>
    <lineage>
        <taxon>Bacteria</taxon>
        <taxon>Bacillati</taxon>
        <taxon>Bacillota</taxon>
        <taxon>Bacilli</taxon>
        <taxon>Bacillales</taxon>
        <taxon>Bacillaceae</taxon>
        <taxon>Bacillus</taxon>
    </lineage>
</organism>
<accession>A0A1E5LF26</accession>
<dbReference type="EMBL" id="MJEH01000022">
    <property type="protein sequence ID" value="OEH92674.1"/>
    <property type="molecule type" value="Genomic_DNA"/>
</dbReference>
<dbReference type="Proteomes" id="UP000095209">
    <property type="component" value="Unassembled WGS sequence"/>
</dbReference>
<evidence type="ECO:0000313" key="2">
    <source>
        <dbReference type="Proteomes" id="UP000095209"/>
    </source>
</evidence>
<gene>
    <name evidence="1" type="ORF">BFG57_01320</name>
</gene>
<evidence type="ECO:0000313" key="1">
    <source>
        <dbReference type="EMBL" id="OEH92674.1"/>
    </source>
</evidence>
<protein>
    <submittedName>
        <fullName evidence="1">Uncharacterized protein</fullName>
    </submittedName>
</protein>
<sequence length="105" mass="12030">MNNMNRLTKNFMKMSRTKKLMKPFRMRRNNRTNSILSIVGVGAAAVFFSMNRNRDIMSSKTFKSIAQNLQHSSMPIRQAITELGEEIIPTNKSNQQPNIQNTPGE</sequence>
<comment type="caution">
    <text evidence="1">The sequence shown here is derived from an EMBL/GenBank/DDBJ whole genome shotgun (WGS) entry which is preliminary data.</text>
</comment>
<dbReference type="AlphaFoldDB" id="A0A1E5LF26"/>
<name>A0A1E5LF26_9BACI</name>
<proteinExistence type="predicted"/>
<dbReference type="RefSeq" id="WP_069717115.1">
    <property type="nucleotide sequence ID" value="NZ_MJEH01000022.1"/>
</dbReference>
<reference evidence="1 2" key="1">
    <citation type="submission" date="2016-08" db="EMBL/GenBank/DDBJ databases">
        <title>Genome of Bacillus solimangrovi GH2-4.</title>
        <authorList>
            <person name="Lim S."/>
            <person name="Kim B.-C."/>
        </authorList>
    </citation>
    <scope>NUCLEOTIDE SEQUENCE [LARGE SCALE GENOMIC DNA]</scope>
    <source>
        <strain evidence="1 2">GH2-4</strain>
    </source>
</reference>